<sequence>MKCPPDTRSGHSPAWKKLLLIGTLLACSTSTCSASLELPLAEGGGGRPPVPGSPDGLRTASRFPGREAQPAAVVSPEGLRGPAHMGREWLGSRGPLLITNVTDADSDATVLGTSRGQGRSNNSPRQVQLWTSPSTVRGVIYSDLNFSVIMAWTVTMDPEPELTWTLDGRLCGTGEKLFIRRLSRELLGTYVCTGRNSQQLLSSYPVTVSLPPEPQVDVEPTPAWPVRHDPGLTLTGASAIGLIVAASVGGATLLGVAVFFCVKNLCTD</sequence>
<comment type="caution">
    <text evidence="5">The sequence shown here is derived from an EMBL/GenBank/DDBJ whole genome shotgun (WGS) entry which is preliminary data.</text>
</comment>
<feature type="region of interest" description="Disordered" evidence="1">
    <location>
        <begin position="42"/>
        <end position="80"/>
    </location>
</feature>
<organism evidence="5 6">
    <name type="scientific">Marmota monax</name>
    <name type="common">Woodchuck</name>
    <dbReference type="NCBI Taxonomy" id="9995"/>
    <lineage>
        <taxon>Eukaryota</taxon>
        <taxon>Metazoa</taxon>
        <taxon>Chordata</taxon>
        <taxon>Craniata</taxon>
        <taxon>Vertebrata</taxon>
        <taxon>Euteleostomi</taxon>
        <taxon>Mammalia</taxon>
        <taxon>Eutheria</taxon>
        <taxon>Euarchontoglires</taxon>
        <taxon>Glires</taxon>
        <taxon>Rodentia</taxon>
        <taxon>Sciuromorpha</taxon>
        <taxon>Sciuridae</taxon>
        <taxon>Xerinae</taxon>
        <taxon>Marmotini</taxon>
        <taxon>Marmota</taxon>
    </lineage>
</organism>
<feature type="domain" description="Ig-like" evidence="4">
    <location>
        <begin position="124"/>
        <end position="209"/>
    </location>
</feature>
<feature type="chain" id="PRO_5022789383" description="Ig-like domain-containing protein" evidence="3">
    <location>
        <begin position="35"/>
        <end position="268"/>
    </location>
</feature>
<accession>A0A5E4BNI3</accession>
<dbReference type="AlphaFoldDB" id="A0A5E4BNI3"/>
<keyword evidence="3" id="KW-0732">Signal</keyword>
<proteinExistence type="predicted"/>
<gene>
    <name evidence="5" type="ORF">MONAX_5E011253</name>
</gene>
<evidence type="ECO:0000256" key="3">
    <source>
        <dbReference type="SAM" id="SignalP"/>
    </source>
</evidence>
<keyword evidence="2" id="KW-1133">Transmembrane helix</keyword>
<keyword evidence="6" id="KW-1185">Reference proteome</keyword>
<evidence type="ECO:0000313" key="5">
    <source>
        <dbReference type="EMBL" id="VTJ70541.1"/>
    </source>
</evidence>
<keyword evidence="2" id="KW-0812">Transmembrane</keyword>
<feature type="signal peptide" evidence="3">
    <location>
        <begin position="1"/>
        <end position="34"/>
    </location>
</feature>
<dbReference type="InterPro" id="IPR013783">
    <property type="entry name" value="Ig-like_fold"/>
</dbReference>
<keyword evidence="2" id="KW-0472">Membrane</keyword>
<evidence type="ECO:0000256" key="2">
    <source>
        <dbReference type="SAM" id="Phobius"/>
    </source>
</evidence>
<protein>
    <recommendedName>
        <fullName evidence="4">Ig-like domain-containing protein</fullName>
    </recommendedName>
</protein>
<name>A0A5E4BNI3_MARMO</name>
<feature type="transmembrane region" description="Helical" evidence="2">
    <location>
        <begin position="239"/>
        <end position="262"/>
    </location>
</feature>
<reference evidence="5" key="1">
    <citation type="submission" date="2019-04" db="EMBL/GenBank/DDBJ databases">
        <authorList>
            <person name="Alioto T."/>
            <person name="Alioto T."/>
        </authorList>
    </citation>
    <scope>NUCLEOTIDE SEQUENCE [LARGE SCALE GENOMIC DNA]</scope>
</reference>
<dbReference type="InterPro" id="IPR007110">
    <property type="entry name" value="Ig-like_dom"/>
</dbReference>
<evidence type="ECO:0000256" key="1">
    <source>
        <dbReference type="SAM" id="MobiDB-lite"/>
    </source>
</evidence>
<dbReference type="Gene3D" id="2.60.40.10">
    <property type="entry name" value="Immunoglobulins"/>
    <property type="match status" value="1"/>
</dbReference>
<dbReference type="EMBL" id="CABDUW010000509">
    <property type="protein sequence ID" value="VTJ70541.1"/>
    <property type="molecule type" value="Genomic_DNA"/>
</dbReference>
<dbReference type="PROSITE" id="PS50835">
    <property type="entry name" value="IG_LIKE"/>
    <property type="match status" value="1"/>
</dbReference>
<dbReference type="Proteomes" id="UP000335636">
    <property type="component" value="Unassembled WGS sequence"/>
</dbReference>
<evidence type="ECO:0000313" key="6">
    <source>
        <dbReference type="Proteomes" id="UP000335636"/>
    </source>
</evidence>
<dbReference type="SUPFAM" id="SSF48726">
    <property type="entry name" value="Immunoglobulin"/>
    <property type="match status" value="1"/>
</dbReference>
<dbReference type="InterPro" id="IPR036179">
    <property type="entry name" value="Ig-like_dom_sf"/>
</dbReference>
<evidence type="ECO:0000259" key="4">
    <source>
        <dbReference type="PROSITE" id="PS50835"/>
    </source>
</evidence>